<keyword evidence="2" id="KW-1185">Reference proteome</keyword>
<gene>
    <name evidence="1" type="ORF">LAESUDRAFT_757902</name>
</gene>
<name>A0A165F298_9APHY</name>
<dbReference type="Gene3D" id="3.30.460.40">
    <property type="match status" value="1"/>
</dbReference>
<proteinExistence type="predicted"/>
<evidence type="ECO:0000313" key="2">
    <source>
        <dbReference type="Proteomes" id="UP000076871"/>
    </source>
</evidence>
<dbReference type="SUPFAM" id="SSF81301">
    <property type="entry name" value="Nucleotidyltransferase"/>
    <property type="match status" value="1"/>
</dbReference>
<sequence length="223" mass="26079">MSPPATEEEIRDIARRAVKIFADNGYNCCLFGSIGCSLYGISRCPNDVDLIVLTDEDAEGLKRLLIKKDSRFYLIPARKRDADYKVLWYALSSSRSRRCKVDILTPGTLDLPNVPSQHIKRKQRLPVMPILPLLLTKLRGWTDHWKSLRGDKWRKLRNDVKDINELLSIACRTGTYINSNSLRWLREDFQDLVDDSQKRIYKYVKRYRGSADYWERLGFDAYK</sequence>
<protein>
    <submittedName>
        <fullName evidence="1">Uncharacterized protein</fullName>
    </submittedName>
</protein>
<accession>A0A165F298</accession>
<organism evidence="1 2">
    <name type="scientific">Laetiporus sulphureus 93-53</name>
    <dbReference type="NCBI Taxonomy" id="1314785"/>
    <lineage>
        <taxon>Eukaryota</taxon>
        <taxon>Fungi</taxon>
        <taxon>Dikarya</taxon>
        <taxon>Basidiomycota</taxon>
        <taxon>Agaricomycotina</taxon>
        <taxon>Agaricomycetes</taxon>
        <taxon>Polyporales</taxon>
        <taxon>Laetiporus</taxon>
    </lineage>
</organism>
<evidence type="ECO:0000313" key="1">
    <source>
        <dbReference type="EMBL" id="KZT08222.1"/>
    </source>
</evidence>
<dbReference type="AlphaFoldDB" id="A0A165F298"/>
<reference evidence="1 2" key="1">
    <citation type="journal article" date="2016" name="Mol. Biol. Evol.">
        <title>Comparative Genomics of Early-Diverging Mushroom-Forming Fungi Provides Insights into the Origins of Lignocellulose Decay Capabilities.</title>
        <authorList>
            <person name="Nagy L.G."/>
            <person name="Riley R."/>
            <person name="Tritt A."/>
            <person name="Adam C."/>
            <person name="Daum C."/>
            <person name="Floudas D."/>
            <person name="Sun H."/>
            <person name="Yadav J.S."/>
            <person name="Pangilinan J."/>
            <person name="Larsson K.H."/>
            <person name="Matsuura K."/>
            <person name="Barry K."/>
            <person name="Labutti K."/>
            <person name="Kuo R."/>
            <person name="Ohm R.A."/>
            <person name="Bhattacharya S.S."/>
            <person name="Shirouzu T."/>
            <person name="Yoshinaga Y."/>
            <person name="Martin F.M."/>
            <person name="Grigoriev I.V."/>
            <person name="Hibbett D.S."/>
        </authorList>
    </citation>
    <scope>NUCLEOTIDE SEQUENCE [LARGE SCALE GENOMIC DNA]</scope>
    <source>
        <strain evidence="1 2">93-53</strain>
    </source>
</reference>
<dbReference type="InterPro" id="IPR043519">
    <property type="entry name" value="NT_sf"/>
</dbReference>
<dbReference type="GeneID" id="63829402"/>
<dbReference type="InParanoid" id="A0A165F298"/>
<dbReference type="RefSeq" id="XP_040765962.1">
    <property type="nucleotide sequence ID" value="XM_040912374.1"/>
</dbReference>
<dbReference type="EMBL" id="KV427616">
    <property type="protein sequence ID" value="KZT08222.1"/>
    <property type="molecule type" value="Genomic_DNA"/>
</dbReference>
<dbReference type="OrthoDB" id="3133286at2759"/>
<dbReference type="Proteomes" id="UP000076871">
    <property type="component" value="Unassembled WGS sequence"/>
</dbReference>